<evidence type="ECO:0000256" key="12">
    <source>
        <dbReference type="ARBA" id="ARBA00048418"/>
    </source>
</evidence>
<keyword evidence="10" id="KW-0943">RNA-mediated gene silencing</keyword>
<keyword evidence="5 15" id="KW-0808">Transferase</keyword>
<keyword evidence="8" id="KW-0460">Magnesium</keyword>
<evidence type="ECO:0000256" key="4">
    <source>
        <dbReference type="ARBA" id="ARBA00022603"/>
    </source>
</evidence>
<dbReference type="InterPro" id="IPR038546">
    <property type="entry name" value="Hen1_N_sf"/>
</dbReference>
<evidence type="ECO:0000256" key="1">
    <source>
        <dbReference type="ARBA" id="ARBA00001946"/>
    </source>
</evidence>
<dbReference type="Pfam" id="PF12623">
    <property type="entry name" value="Hen1_L"/>
    <property type="match status" value="1"/>
</dbReference>
<comment type="similarity">
    <text evidence="2">Belongs to the methyltransferase superfamily. HEN1 family.</text>
</comment>
<keyword evidence="6" id="KW-0949">S-adenosyl-L-methionine</keyword>
<feature type="domain" description="Hen1 N-terminal" evidence="14">
    <location>
        <begin position="24"/>
        <end position="262"/>
    </location>
</feature>
<dbReference type="InterPro" id="IPR024740">
    <property type="entry name" value="Hen1_N"/>
</dbReference>
<dbReference type="EC" id="2.1.1.386" evidence="11"/>
<dbReference type="Gene3D" id="3.30.1610.20">
    <property type="entry name" value="Hen1, N-terminal domain"/>
    <property type="match status" value="1"/>
</dbReference>
<dbReference type="InterPro" id="IPR026610">
    <property type="entry name" value="Hen1"/>
</dbReference>
<keyword evidence="9" id="KW-0694">RNA-binding</keyword>
<evidence type="ECO:0000256" key="3">
    <source>
        <dbReference type="ARBA" id="ARBA00021330"/>
    </source>
</evidence>
<evidence type="ECO:0000256" key="2">
    <source>
        <dbReference type="ARBA" id="ARBA00009026"/>
    </source>
</evidence>
<evidence type="ECO:0000256" key="9">
    <source>
        <dbReference type="ARBA" id="ARBA00022884"/>
    </source>
</evidence>
<reference evidence="15 16" key="1">
    <citation type="submission" date="2018-07" db="EMBL/GenBank/DDBJ databases">
        <title>Genomic Encyclopedia of Type Strains, Phase III (KMG-III): the genomes of soil and plant-associated and newly described type strains.</title>
        <authorList>
            <person name="Whitman W."/>
        </authorList>
    </citation>
    <scope>NUCLEOTIDE SEQUENCE [LARGE SCALE GENOMIC DNA]</scope>
    <source>
        <strain evidence="15 16">CECT 8575</strain>
    </source>
</reference>
<dbReference type="AlphaFoldDB" id="A0A368VFU3"/>
<dbReference type="InterPro" id="IPR029063">
    <property type="entry name" value="SAM-dependent_MTases_sf"/>
</dbReference>
<keyword evidence="4 15" id="KW-0489">Methyltransferase</keyword>
<name>A0A368VFU3_9ACTN</name>
<evidence type="ECO:0000256" key="5">
    <source>
        <dbReference type="ARBA" id="ARBA00022679"/>
    </source>
</evidence>
<organism evidence="15 16">
    <name type="scientific">Halopolyspora algeriensis</name>
    <dbReference type="NCBI Taxonomy" id="1500506"/>
    <lineage>
        <taxon>Bacteria</taxon>
        <taxon>Bacillati</taxon>
        <taxon>Actinomycetota</taxon>
        <taxon>Actinomycetes</taxon>
        <taxon>Actinomycetes incertae sedis</taxon>
        <taxon>Halopolyspora</taxon>
    </lineage>
</organism>
<dbReference type="GO" id="GO:0031047">
    <property type="term" value="P:regulatory ncRNA-mediated gene silencing"/>
    <property type="evidence" value="ECO:0007669"/>
    <property type="project" value="UniProtKB-KW"/>
</dbReference>
<dbReference type="SUPFAM" id="SSF53335">
    <property type="entry name" value="S-adenosyl-L-methionine-dependent methyltransferases"/>
    <property type="match status" value="1"/>
</dbReference>
<evidence type="ECO:0000313" key="15">
    <source>
        <dbReference type="EMBL" id="RCW40020.1"/>
    </source>
</evidence>
<evidence type="ECO:0000313" key="16">
    <source>
        <dbReference type="Proteomes" id="UP000253495"/>
    </source>
</evidence>
<keyword evidence="16" id="KW-1185">Reference proteome</keyword>
<evidence type="ECO:0000259" key="14">
    <source>
        <dbReference type="Pfam" id="PF12623"/>
    </source>
</evidence>
<evidence type="ECO:0000256" key="7">
    <source>
        <dbReference type="ARBA" id="ARBA00022723"/>
    </source>
</evidence>
<dbReference type="NCBIfam" id="TIGR04074">
    <property type="entry name" value="bacter_Hen1"/>
    <property type="match status" value="1"/>
</dbReference>
<evidence type="ECO:0000259" key="13">
    <source>
        <dbReference type="Pfam" id="PF08242"/>
    </source>
</evidence>
<comment type="catalytic activity">
    <reaction evidence="12">
        <text>small RNA 3'-end nucleotide + S-adenosyl-L-methionine = small RNA 3'-end 2'-O-methylnucleotide + S-adenosyl-L-homocysteine + H(+)</text>
        <dbReference type="Rhea" id="RHEA:37887"/>
        <dbReference type="Rhea" id="RHEA-COMP:10415"/>
        <dbReference type="Rhea" id="RHEA-COMP:10416"/>
        <dbReference type="ChEBI" id="CHEBI:15378"/>
        <dbReference type="ChEBI" id="CHEBI:57856"/>
        <dbReference type="ChEBI" id="CHEBI:59789"/>
        <dbReference type="ChEBI" id="CHEBI:74896"/>
        <dbReference type="ChEBI" id="CHEBI:74898"/>
        <dbReference type="EC" id="2.1.1.386"/>
    </reaction>
</comment>
<dbReference type="Pfam" id="PF08242">
    <property type="entry name" value="Methyltransf_12"/>
    <property type="match status" value="1"/>
</dbReference>
<evidence type="ECO:0000256" key="11">
    <source>
        <dbReference type="ARBA" id="ARBA00035025"/>
    </source>
</evidence>
<comment type="caution">
    <text evidence="15">The sequence shown here is derived from an EMBL/GenBank/DDBJ whole genome shotgun (WGS) entry which is preliminary data.</text>
</comment>
<dbReference type="GO" id="GO:0046872">
    <property type="term" value="F:metal ion binding"/>
    <property type="evidence" value="ECO:0007669"/>
    <property type="project" value="UniProtKB-KW"/>
</dbReference>
<dbReference type="PANTHER" id="PTHR21404:SF3">
    <property type="entry name" value="SMALL RNA 2'-O-METHYLTRANSFERASE"/>
    <property type="match status" value="1"/>
</dbReference>
<proteinExistence type="inferred from homology"/>
<dbReference type="InterPro" id="IPR024026">
    <property type="entry name" value="3'-RNA_MeTfrase_Hen1_bac"/>
</dbReference>
<keyword evidence="7" id="KW-0479">Metal-binding</keyword>
<dbReference type="GO" id="GO:0003723">
    <property type="term" value="F:RNA binding"/>
    <property type="evidence" value="ECO:0007669"/>
    <property type="project" value="UniProtKB-KW"/>
</dbReference>
<evidence type="ECO:0000256" key="10">
    <source>
        <dbReference type="ARBA" id="ARBA00023158"/>
    </source>
</evidence>
<dbReference type="InterPro" id="IPR013217">
    <property type="entry name" value="Methyltransf_12"/>
</dbReference>
<feature type="domain" description="Methyltransferase type 12" evidence="13">
    <location>
        <begin position="299"/>
        <end position="399"/>
    </location>
</feature>
<dbReference type="GO" id="GO:0001510">
    <property type="term" value="P:RNA methylation"/>
    <property type="evidence" value="ECO:0007669"/>
    <property type="project" value="InterPro"/>
</dbReference>
<dbReference type="GO" id="GO:0090486">
    <property type="term" value="F:small RNA 2'-O-methyltransferase activity"/>
    <property type="evidence" value="ECO:0007669"/>
    <property type="project" value="UniProtKB-EC"/>
</dbReference>
<dbReference type="Proteomes" id="UP000253495">
    <property type="component" value="Unassembled WGS sequence"/>
</dbReference>
<accession>A0A368VFU3</accession>
<protein>
    <recommendedName>
        <fullName evidence="3">Small RNA 2'-O-methyltransferase</fullName>
        <ecNumber evidence="11">2.1.1.386</ecNumber>
    </recommendedName>
</protein>
<evidence type="ECO:0000256" key="6">
    <source>
        <dbReference type="ARBA" id="ARBA00022691"/>
    </source>
</evidence>
<dbReference type="Gene3D" id="3.40.50.150">
    <property type="entry name" value="Vaccinia Virus protein VP39"/>
    <property type="match status" value="1"/>
</dbReference>
<dbReference type="PANTHER" id="PTHR21404">
    <property type="entry name" value="HEN1"/>
    <property type="match status" value="1"/>
</dbReference>
<dbReference type="EMBL" id="QPJC01000013">
    <property type="protein sequence ID" value="RCW40020.1"/>
    <property type="molecule type" value="Genomic_DNA"/>
</dbReference>
<evidence type="ECO:0000256" key="8">
    <source>
        <dbReference type="ARBA" id="ARBA00022842"/>
    </source>
</evidence>
<sequence length="489" mass="53973">MPDHERMRETGCVRWTIRGILVAVLLTLSTTLGSLPATDLGFLLHKHPERLQCFEVTAGTAHVFYPRADAAECTAALLLEIDPIDLARHARRSSGWALGAYVNDRPYVASSLLAVALGKVFRTALNGRCDARPELVRQPIPLRIHLPAVPDGGDPELPERLFAPLGWHVETRPLTDPEWGRVDCVELNLSGDLPLAEALNQLYVLLPVLDDAKHYWVAEEEVDKLLRAGGDWLVSHPERELISRRYLAHARTLVDSALAQLADPDSGPEPHQDSGRPLAAQRRSAVLERLRAAGARSVVDLGCGDGRLVGDLLEDPAFTEILGVDVSTGGLGAAERKLGLERMPERKRRCVRLRQSALTYTDSTLIGHDAAVLMEVVEHLDLARLPAMEHAVFGHARPETVLVTTPNAEYNVRYPNLAAGAYRHPDHRFEWDRAQFAAWVERVAERFGYVPELDGVGEHDPELGHPTQLAVFTRAESARTDANSEDARS</sequence>
<comment type="cofactor">
    <cofactor evidence="1">
        <name>Mg(2+)</name>
        <dbReference type="ChEBI" id="CHEBI:18420"/>
    </cofactor>
</comment>
<gene>
    <name evidence="15" type="ORF">DFQ14_113103</name>
</gene>